<feature type="transmembrane region" description="Helical" evidence="7">
    <location>
        <begin position="97"/>
        <end position="115"/>
    </location>
</feature>
<evidence type="ECO:0000256" key="6">
    <source>
        <dbReference type="ARBA" id="ARBA00023136"/>
    </source>
</evidence>
<name>A0A5E4WFT1_9BURK</name>
<feature type="transmembrane region" description="Helical" evidence="7">
    <location>
        <begin position="317"/>
        <end position="340"/>
    </location>
</feature>
<dbReference type="InterPro" id="IPR004638">
    <property type="entry name" value="EmrB-like"/>
</dbReference>
<dbReference type="EMBL" id="CABPRZ010000012">
    <property type="protein sequence ID" value="VVE22424.1"/>
    <property type="molecule type" value="Genomic_DNA"/>
</dbReference>
<gene>
    <name evidence="9" type="ORF">PTE30175_03129</name>
</gene>
<feature type="transmembrane region" description="Helical" evidence="7">
    <location>
        <begin position="425"/>
        <end position="445"/>
    </location>
</feature>
<sequence>MLVPLIVACALFMENMDSTVLSTSLPLIAQDLGESPIALKLALTSYLVSLAVFIPISGWIADRFGTRNVFRSAIALFVLGSVLCGISSTLGELVAARFLQGVGGAMMVPVGRLALLKSVEKRDMVKALNTLTIPALIGPVLGPPLGGFITTYWHWRWIFFINVPVGVVGFVLATKFIPDLFEDNVPPLDVIGFVMSGVGLSSLMLGLSTLGRHLIPTPVSIGLAVLGAALLWAYVVHARRTAHPLLRLDLFKVPTFRAGVVGGTLFRIGVGATPFLLPLMLQLGFGMSPVQSGLLTFVSAAGAMFMKTISLRILQRFGFRTVLLANAAIASATIGGYGLFTAETPHAVILCVLLFGGCFRSLQFTSLNAISYADIEPSRMSQATSLASVAQQVSLSTGITIGAAALQTSIALQGHAHVAASDFPWAFLVVALISVSSIFSIARLSRNAGSELARRA</sequence>
<feature type="transmembrane region" description="Helical" evidence="7">
    <location>
        <begin position="38"/>
        <end position="61"/>
    </location>
</feature>
<evidence type="ECO:0000259" key="8">
    <source>
        <dbReference type="PROSITE" id="PS50850"/>
    </source>
</evidence>
<evidence type="ECO:0000256" key="2">
    <source>
        <dbReference type="ARBA" id="ARBA00022448"/>
    </source>
</evidence>
<proteinExistence type="predicted"/>
<dbReference type="Proteomes" id="UP000414233">
    <property type="component" value="Unassembled WGS sequence"/>
</dbReference>
<dbReference type="RefSeq" id="WP_150697974.1">
    <property type="nucleotide sequence ID" value="NZ_CABPRZ010000012.1"/>
</dbReference>
<organism evidence="9 10">
    <name type="scientific">Pandoraea terrae</name>
    <dbReference type="NCBI Taxonomy" id="1537710"/>
    <lineage>
        <taxon>Bacteria</taxon>
        <taxon>Pseudomonadati</taxon>
        <taxon>Pseudomonadota</taxon>
        <taxon>Betaproteobacteria</taxon>
        <taxon>Burkholderiales</taxon>
        <taxon>Burkholderiaceae</taxon>
        <taxon>Pandoraea</taxon>
    </lineage>
</organism>
<dbReference type="PANTHER" id="PTHR23501">
    <property type="entry name" value="MAJOR FACILITATOR SUPERFAMILY"/>
    <property type="match status" value="1"/>
</dbReference>
<keyword evidence="10" id="KW-1185">Reference proteome</keyword>
<feature type="transmembrane region" description="Helical" evidence="7">
    <location>
        <begin position="190"/>
        <end position="208"/>
    </location>
</feature>
<comment type="subcellular location">
    <subcellularLocation>
        <location evidence="1">Cell membrane</location>
        <topology evidence="1">Multi-pass membrane protein</topology>
    </subcellularLocation>
</comment>
<feature type="transmembrane region" description="Helical" evidence="7">
    <location>
        <begin position="73"/>
        <end position="91"/>
    </location>
</feature>
<evidence type="ECO:0000256" key="7">
    <source>
        <dbReference type="SAM" id="Phobius"/>
    </source>
</evidence>
<dbReference type="NCBIfam" id="TIGR00711">
    <property type="entry name" value="efflux_EmrB"/>
    <property type="match status" value="1"/>
</dbReference>
<feature type="transmembrane region" description="Helical" evidence="7">
    <location>
        <begin position="127"/>
        <end position="145"/>
    </location>
</feature>
<dbReference type="PROSITE" id="PS50850">
    <property type="entry name" value="MFS"/>
    <property type="match status" value="1"/>
</dbReference>
<dbReference type="CDD" id="cd17503">
    <property type="entry name" value="MFS_LmrB_MDR_like"/>
    <property type="match status" value="1"/>
</dbReference>
<protein>
    <submittedName>
        <fullName evidence="9">EmrB/QacA subfamily drug resistance transporter</fullName>
    </submittedName>
</protein>
<feature type="transmembrane region" description="Helical" evidence="7">
    <location>
        <begin position="214"/>
        <end position="235"/>
    </location>
</feature>
<dbReference type="InterPro" id="IPR036259">
    <property type="entry name" value="MFS_trans_sf"/>
</dbReference>
<evidence type="ECO:0000256" key="3">
    <source>
        <dbReference type="ARBA" id="ARBA00022475"/>
    </source>
</evidence>
<dbReference type="Pfam" id="PF07690">
    <property type="entry name" value="MFS_1"/>
    <property type="match status" value="1"/>
</dbReference>
<evidence type="ECO:0000313" key="9">
    <source>
        <dbReference type="EMBL" id="VVE22424.1"/>
    </source>
</evidence>
<evidence type="ECO:0000256" key="1">
    <source>
        <dbReference type="ARBA" id="ARBA00004651"/>
    </source>
</evidence>
<keyword evidence="5 7" id="KW-1133">Transmembrane helix</keyword>
<dbReference type="Gene3D" id="1.20.1250.20">
    <property type="entry name" value="MFS general substrate transporter like domains"/>
    <property type="match status" value="1"/>
</dbReference>
<keyword evidence="6 7" id="KW-0472">Membrane</keyword>
<feature type="domain" description="Major facilitator superfamily (MFS) profile" evidence="8">
    <location>
        <begin position="3"/>
        <end position="449"/>
    </location>
</feature>
<reference evidence="9 10" key="1">
    <citation type="submission" date="2019-08" db="EMBL/GenBank/DDBJ databases">
        <authorList>
            <person name="Peeters C."/>
        </authorList>
    </citation>
    <scope>NUCLEOTIDE SEQUENCE [LARGE SCALE GENOMIC DNA]</scope>
    <source>
        <strain evidence="9 10">LMG 30175</strain>
    </source>
</reference>
<feature type="transmembrane region" description="Helical" evidence="7">
    <location>
        <begin position="157"/>
        <end position="178"/>
    </location>
</feature>
<dbReference type="GO" id="GO:0022857">
    <property type="term" value="F:transmembrane transporter activity"/>
    <property type="evidence" value="ECO:0007669"/>
    <property type="project" value="InterPro"/>
</dbReference>
<feature type="transmembrane region" description="Helical" evidence="7">
    <location>
        <begin position="283"/>
        <end position="305"/>
    </location>
</feature>
<dbReference type="InterPro" id="IPR020846">
    <property type="entry name" value="MFS_dom"/>
</dbReference>
<evidence type="ECO:0000313" key="10">
    <source>
        <dbReference type="Proteomes" id="UP000414233"/>
    </source>
</evidence>
<keyword evidence="4 7" id="KW-0812">Transmembrane</keyword>
<dbReference type="PRINTS" id="PR01036">
    <property type="entry name" value="TCRTETB"/>
</dbReference>
<evidence type="ECO:0000256" key="5">
    <source>
        <dbReference type="ARBA" id="ARBA00022989"/>
    </source>
</evidence>
<dbReference type="SUPFAM" id="SSF103473">
    <property type="entry name" value="MFS general substrate transporter"/>
    <property type="match status" value="1"/>
</dbReference>
<evidence type="ECO:0000256" key="4">
    <source>
        <dbReference type="ARBA" id="ARBA00022692"/>
    </source>
</evidence>
<accession>A0A5E4WFT1</accession>
<dbReference type="GO" id="GO:0005886">
    <property type="term" value="C:plasma membrane"/>
    <property type="evidence" value="ECO:0007669"/>
    <property type="project" value="UniProtKB-SubCell"/>
</dbReference>
<keyword evidence="2" id="KW-0813">Transport</keyword>
<dbReference type="PANTHER" id="PTHR23501:SF1">
    <property type="entry name" value="TRANSPORT PROTEIN HSRA-RELATED"/>
    <property type="match status" value="1"/>
</dbReference>
<feature type="transmembrane region" description="Helical" evidence="7">
    <location>
        <begin position="256"/>
        <end position="277"/>
    </location>
</feature>
<dbReference type="InterPro" id="IPR011701">
    <property type="entry name" value="MFS"/>
</dbReference>
<dbReference type="AlphaFoldDB" id="A0A5E4WFT1"/>
<dbReference type="OrthoDB" id="9807274at2"/>
<dbReference type="Gene3D" id="1.20.1720.10">
    <property type="entry name" value="Multidrug resistance protein D"/>
    <property type="match status" value="1"/>
</dbReference>
<keyword evidence="3" id="KW-1003">Cell membrane</keyword>